<evidence type="ECO:0000256" key="1">
    <source>
        <dbReference type="PROSITE-ProRule" id="PRU00023"/>
    </source>
</evidence>
<feature type="repeat" description="ANK" evidence="1">
    <location>
        <begin position="102"/>
        <end position="134"/>
    </location>
</feature>
<proteinExistence type="predicted"/>
<accession>A0A370PJX4</accession>
<sequence>MSLLALPTELLQQVAALLPDGHLSSLLQVNLHLYDVLLPCLYQRRHKSRDFARSWPAGFMRAIATGNGQGTQNFLHYGADVNLVCSHHFLHQAKVRIKPWFDLQMPLNVAANIGNDALVMMLLDQGAEINGVKHHDGFSCRRTQPAIMNALLSGHIGTVWLLIEHGGDIQGRHTEGGRLVIYAVDTGKLTMLQLVKECGVDPGIAYNRVYPPT</sequence>
<dbReference type="AlphaFoldDB" id="A0A370PJX4"/>
<name>A0A370PJX4_ASPPH</name>
<dbReference type="InterPro" id="IPR002110">
    <property type="entry name" value="Ankyrin_rpt"/>
</dbReference>
<dbReference type="Pfam" id="PF12796">
    <property type="entry name" value="Ank_2"/>
    <property type="match status" value="1"/>
</dbReference>
<dbReference type="PROSITE" id="PS50297">
    <property type="entry name" value="ANK_REP_REGION"/>
    <property type="match status" value="1"/>
</dbReference>
<keyword evidence="1" id="KW-0040">ANK repeat</keyword>
<dbReference type="Proteomes" id="UP000254937">
    <property type="component" value="Unassembled WGS sequence"/>
</dbReference>
<keyword evidence="3" id="KW-1185">Reference proteome</keyword>
<organism evidence="2 3">
    <name type="scientific">Aspergillus phoenicis ATCC 13157</name>
    <dbReference type="NCBI Taxonomy" id="1353007"/>
    <lineage>
        <taxon>Eukaryota</taxon>
        <taxon>Fungi</taxon>
        <taxon>Dikarya</taxon>
        <taxon>Ascomycota</taxon>
        <taxon>Pezizomycotina</taxon>
        <taxon>Eurotiomycetes</taxon>
        <taxon>Eurotiomycetidae</taxon>
        <taxon>Eurotiales</taxon>
        <taxon>Aspergillaceae</taxon>
        <taxon>Aspergillus</taxon>
    </lineage>
</organism>
<evidence type="ECO:0000313" key="3">
    <source>
        <dbReference type="Proteomes" id="UP000254937"/>
    </source>
</evidence>
<protein>
    <submittedName>
        <fullName evidence="2">Uncharacterized protein</fullName>
    </submittedName>
</protein>
<evidence type="ECO:0000313" key="2">
    <source>
        <dbReference type="EMBL" id="RDK42485.1"/>
    </source>
</evidence>
<reference evidence="2 3" key="1">
    <citation type="submission" date="2018-07" db="EMBL/GenBank/DDBJ databases">
        <title>Section-level genome sequencing of Aspergillus section Nigri to investigate inter- and intra-species variation.</title>
        <authorList>
            <consortium name="DOE Joint Genome Institute"/>
            <person name="Vesth T.C."/>
            <person name="Nybo J.L."/>
            <person name="Theobald S."/>
            <person name="Frisvad J.C."/>
            <person name="Larsen T.O."/>
            <person name="Nielsen K.F."/>
            <person name="Hoof J.B."/>
            <person name="Brandl J."/>
            <person name="Salamov A."/>
            <person name="Riley R."/>
            <person name="Gladden J.M."/>
            <person name="Phatale P."/>
            <person name="Nielsen M.T."/>
            <person name="Lyhne E.K."/>
            <person name="Kogle M.E."/>
            <person name="Strasser K."/>
            <person name="McDonnell E."/>
            <person name="Barry K."/>
            <person name="Clum A."/>
            <person name="Chen C."/>
            <person name="Nolan M."/>
            <person name="Sandor L."/>
            <person name="Kuo A."/>
            <person name="Lipzen A."/>
            <person name="Hainaut M."/>
            <person name="Drula E."/>
            <person name="Tsang A."/>
            <person name="Magnuson J.K."/>
            <person name="Henrissat B."/>
            <person name="Wiebenga A."/>
            <person name="Simmons B.A."/>
            <person name="Makela M.R."/>
            <person name="De vries R.P."/>
            <person name="Grigoriev I.V."/>
            <person name="Mortensen U.H."/>
            <person name="Baker S.E."/>
            <person name="Andersen M.R."/>
        </authorList>
    </citation>
    <scope>NUCLEOTIDE SEQUENCE [LARGE SCALE GENOMIC DNA]</scope>
    <source>
        <strain evidence="2 3">ATCC 13157</strain>
    </source>
</reference>
<gene>
    <name evidence="2" type="ORF">M752DRAFT_300744</name>
</gene>
<dbReference type="SUPFAM" id="SSF48403">
    <property type="entry name" value="Ankyrin repeat"/>
    <property type="match status" value="1"/>
</dbReference>
<dbReference type="Gene3D" id="1.25.40.20">
    <property type="entry name" value="Ankyrin repeat-containing domain"/>
    <property type="match status" value="1"/>
</dbReference>
<dbReference type="EMBL" id="KZ851853">
    <property type="protein sequence ID" value="RDK42485.1"/>
    <property type="molecule type" value="Genomic_DNA"/>
</dbReference>
<dbReference type="PROSITE" id="PS50088">
    <property type="entry name" value="ANK_REPEAT"/>
    <property type="match status" value="1"/>
</dbReference>
<dbReference type="InterPro" id="IPR036770">
    <property type="entry name" value="Ankyrin_rpt-contain_sf"/>
</dbReference>